<dbReference type="SMART" id="SM00387">
    <property type="entry name" value="HATPase_c"/>
    <property type="match status" value="1"/>
</dbReference>
<dbReference type="Proteomes" id="UP000076796">
    <property type="component" value="Unassembled WGS sequence"/>
</dbReference>
<dbReference type="Pfam" id="PF00672">
    <property type="entry name" value="HAMP"/>
    <property type="match status" value="1"/>
</dbReference>
<proteinExistence type="predicted"/>
<keyword evidence="10" id="KW-0902">Two-component regulatory system</keyword>
<dbReference type="AlphaFoldDB" id="A0A163K2I7"/>
<evidence type="ECO:0000256" key="12">
    <source>
        <dbReference type="SAM" id="Coils"/>
    </source>
</evidence>
<comment type="caution">
    <text evidence="15">The sequence shown here is derived from an EMBL/GenBank/DDBJ whole genome shotgun (WGS) entry which is preliminary data.</text>
</comment>
<evidence type="ECO:0000256" key="1">
    <source>
        <dbReference type="ARBA" id="ARBA00004651"/>
    </source>
</evidence>
<dbReference type="InterPro" id="IPR010559">
    <property type="entry name" value="Sig_transdc_His_kin_internal"/>
</dbReference>
<keyword evidence="3" id="KW-0597">Phosphoprotein</keyword>
<dbReference type="GeneID" id="97557680"/>
<comment type="subcellular location">
    <subcellularLocation>
        <location evidence="1">Cell membrane</location>
        <topology evidence="1">Multi-pass membrane protein</topology>
    </subcellularLocation>
</comment>
<dbReference type="InterPro" id="IPR003594">
    <property type="entry name" value="HATPase_dom"/>
</dbReference>
<evidence type="ECO:0000256" key="11">
    <source>
        <dbReference type="ARBA" id="ARBA00023136"/>
    </source>
</evidence>
<evidence type="ECO:0000256" key="3">
    <source>
        <dbReference type="ARBA" id="ARBA00022553"/>
    </source>
</evidence>
<dbReference type="InterPro" id="IPR003660">
    <property type="entry name" value="HAMP_dom"/>
</dbReference>
<evidence type="ECO:0000256" key="10">
    <source>
        <dbReference type="ARBA" id="ARBA00023012"/>
    </source>
</evidence>
<keyword evidence="5 13" id="KW-0812">Transmembrane</keyword>
<dbReference type="RefSeq" id="WP_006208236.1">
    <property type="nucleotide sequence ID" value="NZ_CP147845.1"/>
</dbReference>
<evidence type="ECO:0000256" key="9">
    <source>
        <dbReference type="ARBA" id="ARBA00022989"/>
    </source>
</evidence>
<dbReference type="GO" id="GO:0000155">
    <property type="term" value="F:phosphorelay sensor kinase activity"/>
    <property type="evidence" value="ECO:0007669"/>
    <property type="project" value="InterPro"/>
</dbReference>
<feature type="transmembrane region" description="Helical" evidence="13">
    <location>
        <begin position="12"/>
        <end position="34"/>
    </location>
</feature>
<keyword evidence="6" id="KW-0547">Nucleotide-binding</keyword>
<name>A0A163K2I7_9BACL</name>
<dbReference type="PANTHER" id="PTHR34220:SF11">
    <property type="entry name" value="SENSOR PROTEIN KINASE HPTS"/>
    <property type="match status" value="1"/>
</dbReference>
<keyword evidence="7 15" id="KW-0418">Kinase</keyword>
<dbReference type="PROSITE" id="PS50885">
    <property type="entry name" value="HAMP"/>
    <property type="match status" value="1"/>
</dbReference>
<dbReference type="Gene3D" id="3.30.565.10">
    <property type="entry name" value="Histidine kinase-like ATPase, C-terminal domain"/>
    <property type="match status" value="1"/>
</dbReference>
<dbReference type="Pfam" id="PF02743">
    <property type="entry name" value="dCache_1"/>
    <property type="match status" value="1"/>
</dbReference>
<dbReference type="PANTHER" id="PTHR34220">
    <property type="entry name" value="SENSOR HISTIDINE KINASE YPDA"/>
    <property type="match status" value="1"/>
</dbReference>
<keyword evidence="11 13" id="KW-0472">Membrane</keyword>
<feature type="transmembrane region" description="Helical" evidence="13">
    <location>
        <begin position="292"/>
        <end position="311"/>
    </location>
</feature>
<evidence type="ECO:0000256" key="6">
    <source>
        <dbReference type="ARBA" id="ARBA00022741"/>
    </source>
</evidence>
<dbReference type="CDD" id="cd12912">
    <property type="entry name" value="PDC2_MCP_like"/>
    <property type="match status" value="1"/>
</dbReference>
<dbReference type="SUPFAM" id="SSF158472">
    <property type="entry name" value="HAMP domain-like"/>
    <property type="match status" value="1"/>
</dbReference>
<dbReference type="GO" id="GO:0005524">
    <property type="term" value="F:ATP binding"/>
    <property type="evidence" value="ECO:0007669"/>
    <property type="project" value="UniProtKB-KW"/>
</dbReference>
<evidence type="ECO:0000256" key="4">
    <source>
        <dbReference type="ARBA" id="ARBA00022679"/>
    </source>
</evidence>
<dbReference type="Gene3D" id="3.30.450.20">
    <property type="entry name" value="PAS domain"/>
    <property type="match status" value="1"/>
</dbReference>
<keyword evidence="2" id="KW-1003">Cell membrane</keyword>
<dbReference type="GO" id="GO:0005886">
    <property type="term" value="C:plasma membrane"/>
    <property type="evidence" value="ECO:0007669"/>
    <property type="project" value="UniProtKB-SubCell"/>
</dbReference>
<evidence type="ECO:0000259" key="14">
    <source>
        <dbReference type="PROSITE" id="PS50885"/>
    </source>
</evidence>
<dbReference type="Gene3D" id="6.10.340.10">
    <property type="match status" value="1"/>
</dbReference>
<dbReference type="SUPFAM" id="SSF55874">
    <property type="entry name" value="ATPase domain of HSP90 chaperone/DNA topoisomerase II/histidine kinase"/>
    <property type="match status" value="1"/>
</dbReference>
<evidence type="ECO:0000313" key="15">
    <source>
        <dbReference type="EMBL" id="KZS46954.1"/>
    </source>
</evidence>
<dbReference type="OrthoDB" id="9776552at2"/>
<evidence type="ECO:0000256" key="2">
    <source>
        <dbReference type="ARBA" id="ARBA00022475"/>
    </source>
</evidence>
<keyword evidence="9 13" id="KW-1133">Transmembrane helix</keyword>
<dbReference type="InterPro" id="IPR033479">
    <property type="entry name" value="dCache_1"/>
</dbReference>
<protein>
    <submittedName>
        <fullName evidence="15">Histidine kinase</fullName>
    </submittedName>
</protein>
<feature type="coiled-coil region" evidence="12">
    <location>
        <begin position="360"/>
        <end position="387"/>
    </location>
</feature>
<evidence type="ECO:0000313" key="16">
    <source>
        <dbReference type="Proteomes" id="UP000076796"/>
    </source>
</evidence>
<keyword evidence="12" id="KW-0175">Coiled coil</keyword>
<evidence type="ECO:0000256" key="7">
    <source>
        <dbReference type="ARBA" id="ARBA00022777"/>
    </source>
</evidence>
<keyword evidence="4" id="KW-0808">Transferase</keyword>
<sequence>MRGYHRLHSIVIQLFLFFFIGTTLPVLIMGFLSYNKSASIVEEQVSKVASLTITQVSDKLNMFFKKLDDSSMMVLNSKVVHGILEDQDMSKYDLTLKVKEGKDLLTSIMINSPEILDVYVFDVLRNNSVLSADSLMSIPDQWDSAWYQSILEANGQAVWFGLSDTSYLKQTGMGFPVFGLGRAIRSWDTGEIVGVMFIEIMGDVLIDELNHVQFGDTGYMYVANDENRYFYHPDPSMYGKQSQIKLPTGLTEYNLNNNKTLMIPSRLNNGWHVVGMVPLKELTADSASIRSFTVWIVFGSILAAIGIGYFMTRRIGNPLVQLSRLMRRSEAGDLSVRSKNVGSSEIGQLGRSFNKMIEQIDLLIRRIAAEESEKKKAEIRALRYQINPHFLYNTLNSIRWMAKLNRTNDVDQSVTALVHLLEGSLERNGVFIRLGDELEQLRKYMIIQNYRYDHQIELRIDCPEDMEDIHIPRMLLQPIVENAIFHGIAPLDDTGVIQIRISSQQQDVLVQIEDNGIGIRPERITGLLSHDQDHSKHGMTHIGLRHVHQTVQLYYGSGYGVWVESREHEGTRVTITFAKERGDAYVQSAARG</sequence>
<reference evidence="15" key="1">
    <citation type="journal article" date="2016" name="Genome Announc.">
        <title>Draft genomes of two strains of Paenibacillus glucanolyticus with capability to degrade lignocellulose.</title>
        <authorList>
            <person name="Mathews S.L."/>
            <person name="Pawlak J."/>
            <person name="Grunden A.M."/>
        </authorList>
    </citation>
    <scope>NUCLEOTIDE SEQUENCE [LARGE SCALE GENOMIC DNA]</scope>
    <source>
        <strain evidence="15">SLM1</strain>
    </source>
</reference>
<dbReference type="Pfam" id="PF06580">
    <property type="entry name" value="His_kinase"/>
    <property type="match status" value="1"/>
</dbReference>
<dbReference type="InterPro" id="IPR036890">
    <property type="entry name" value="HATPase_C_sf"/>
</dbReference>
<evidence type="ECO:0000256" key="8">
    <source>
        <dbReference type="ARBA" id="ARBA00022840"/>
    </source>
</evidence>
<accession>A0A163K2I7</accession>
<dbReference type="InterPro" id="IPR050640">
    <property type="entry name" value="Bact_2-comp_sensor_kinase"/>
</dbReference>
<feature type="domain" description="HAMP" evidence="14">
    <location>
        <begin position="313"/>
        <end position="365"/>
    </location>
</feature>
<keyword evidence="8" id="KW-0067">ATP-binding</keyword>
<dbReference type="Pfam" id="PF02518">
    <property type="entry name" value="HATPase_c"/>
    <property type="match status" value="1"/>
</dbReference>
<dbReference type="EMBL" id="LWMH01000001">
    <property type="protein sequence ID" value="KZS46954.1"/>
    <property type="molecule type" value="Genomic_DNA"/>
</dbReference>
<dbReference type="STRING" id="59843.A3958_13550"/>
<gene>
    <name evidence="15" type="ORF">AWU65_13970</name>
</gene>
<dbReference type="CDD" id="cd06225">
    <property type="entry name" value="HAMP"/>
    <property type="match status" value="1"/>
</dbReference>
<evidence type="ECO:0000256" key="13">
    <source>
        <dbReference type="SAM" id="Phobius"/>
    </source>
</evidence>
<dbReference type="SMART" id="SM00304">
    <property type="entry name" value="HAMP"/>
    <property type="match status" value="1"/>
</dbReference>
<keyword evidence="16" id="KW-1185">Reference proteome</keyword>
<organism evidence="15 16">
    <name type="scientific">Paenibacillus glucanolyticus</name>
    <dbReference type="NCBI Taxonomy" id="59843"/>
    <lineage>
        <taxon>Bacteria</taxon>
        <taxon>Bacillati</taxon>
        <taxon>Bacillota</taxon>
        <taxon>Bacilli</taxon>
        <taxon>Bacillales</taxon>
        <taxon>Paenibacillaceae</taxon>
        <taxon>Paenibacillus</taxon>
    </lineage>
</organism>
<evidence type="ECO:0000256" key="5">
    <source>
        <dbReference type="ARBA" id="ARBA00022692"/>
    </source>
</evidence>